<dbReference type="Gene3D" id="2.40.128.20">
    <property type="match status" value="1"/>
</dbReference>
<dbReference type="PANTHER" id="PTHR11955">
    <property type="entry name" value="FATTY ACID BINDING PROTEIN"/>
    <property type="match status" value="1"/>
</dbReference>
<dbReference type="CDD" id="cd00742">
    <property type="entry name" value="FABP"/>
    <property type="match status" value="1"/>
</dbReference>
<dbReference type="GO" id="GO:0008289">
    <property type="term" value="F:lipid binding"/>
    <property type="evidence" value="ECO:0007669"/>
    <property type="project" value="InterPro"/>
</dbReference>
<proteinExistence type="evidence at transcript level"/>
<dbReference type="OrthoDB" id="6379912at2759"/>
<dbReference type="AlphaFoldDB" id="D3PIN9"/>
<accession>D3PIN9</accession>
<sequence>MLFSWLIFIMTFKPLSTLFTRFILSITLSKGIISGTPTVASEEMNNTTNTTSTVLLSPSDSLLTGTFTYGHSNNFEAYLKELGVPYLLRSLALLASPVVTISKKCPFESSVDEGCLWKIRTDTIFRSHEAEFKLNEESTTTRMDGQTVRFTFKKEGDFKLIEKQTNIGGPDVSTDIIRDFSDSSKMKVNLHVKKVNASSVFYRTDKS</sequence>
<comment type="similarity">
    <text evidence="1">Belongs to the calycin superfamily. Fatty-acid binding protein (FABP) family.</text>
</comment>
<evidence type="ECO:0000256" key="1">
    <source>
        <dbReference type="ARBA" id="ARBA00008390"/>
    </source>
</evidence>
<dbReference type="InterPro" id="IPR012674">
    <property type="entry name" value="Calycin"/>
</dbReference>
<gene>
    <name evidence="2" type="primary">FABP</name>
</gene>
<dbReference type="InterPro" id="IPR031259">
    <property type="entry name" value="ILBP"/>
</dbReference>
<evidence type="ECO:0000313" key="3">
    <source>
        <dbReference type="EMBL" id="CDW18835.1"/>
    </source>
</evidence>
<dbReference type="SUPFAM" id="SSF50814">
    <property type="entry name" value="Lipocalins"/>
    <property type="match status" value="1"/>
</dbReference>
<organism evidence="2">
    <name type="scientific">Lepeophtheirus salmonis</name>
    <name type="common">Salmon louse</name>
    <name type="synonym">Caligus salmonis</name>
    <dbReference type="NCBI Taxonomy" id="72036"/>
    <lineage>
        <taxon>Eukaryota</taxon>
        <taxon>Metazoa</taxon>
        <taxon>Ecdysozoa</taxon>
        <taxon>Arthropoda</taxon>
        <taxon>Crustacea</taxon>
        <taxon>Multicrustacea</taxon>
        <taxon>Hexanauplia</taxon>
        <taxon>Copepoda</taxon>
        <taxon>Siphonostomatoida</taxon>
        <taxon>Caligidae</taxon>
        <taxon>Lepeophtheirus</taxon>
    </lineage>
</organism>
<reference evidence="3" key="2">
    <citation type="submission" date="2014-05" db="EMBL/GenBank/DDBJ databases">
        <authorList>
            <person name="Chronopoulou M."/>
        </authorList>
    </citation>
    <scope>NUCLEOTIDE SEQUENCE</scope>
    <source>
        <tissue evidence="3">Whole organism</tissue>
    </source>
</reference>
<protein>
    <submittedName>
        <fullName evidence="2">Fatty acid-binding protein</fullName>
    </submittedName>
</protein>
<dbReference type="SMR" id="D3PIN9"/>
<evidence type="ECO:0000313" key="2">
    <source>
        <dbReference type="EMBL" id="ADD38425.1"/>
    </source>
</evidence>
<reference evidence="2" key="1">
    <citation type="submission" date="2010-03" db="EMBL/GenBank/DDBJ databases">
        <title>Atlantic Lepeophtheirus salmonis ESTs and full-length cDNAs.</title>
        <authorList>
            <person name="Yasuike M."/>
            <person name="von Schalburg K."/>
            <person name="Cooper G."/>
            <person name="Leong J."/>
            <person name="Nilsen F."/>
            <person name="Jones S.R.M."/>
            <person name="Koop B.F."/>
        </authorList>
    </citation>
    <scope>NUCLEOTIDE SEQUENCE</scope>
    <source>
        <strain evidence="2">Atlantic form</strain>
        <tissue evidence="2">Mixed tissue</tissue>
    </source>
</reference>
<dbReference type="EMBL" id="HACA01001474">
    <property type="protein sequence ID" value="CDW18835.1"/>
    <property type="molecule type" value="Transcribed_RNA"/>
</dbReference>
<name>D3PIN9_LEPSM</name>
<dbReference type="EMBL" id="BT121495">
    <property type="protein sequence ID" value="ADD38425.1"/>
    <property type="molecule type" value="mRNA"/>
</dbReference>